<accession>A0A1J5PG11</accession>
<dbReference type="EMBL" id="MLJW01004350">
    <property type="protein sequence ID" value="OIQ70130.1"/>
    <property type="molecule type" value="Genomic_DNA"/>
</dbReference>
<protein>
    <submittedName>
        <fullName evidence="1">Uncharacterized protein</fullName>
    </submittedName>
</protein>
<gene>
    <name evidence="1" type="ORF">GALL_482600</name>
</gene>
<reference evidence="1" key="1">
    <citation type="submission" date="2016-10" db="EMBL/GenBank/DDBJ databases">
        <title>Sequence of Gallionella enrichment culture.</title>
        <authorList>
            <person name="Poehlein A."/>
            <person name="Muehling M."/>
            <person name="Daniel R."/>
        </authorList>
    </citation>
    <scope>NUCLEOTIDE SEQUENCE</scope>
</reference>
<evidence type="ECO:0000313" key="1">
    <source>
        <dbReference type="EMBL" id="OIQ70130.1"/>
    </source>
</evidence>
<dbReference type="AlphaFoldDB" id="A0A1J5PG11"/>
<sequence>MRLKQPSVMLRLLQLENDIELFAPAPKFEEHLAAHGAGRTQ</sequence>
<name>A0A1J5PG11_9ZZZZ</name>
<comment type="caution">
    <text evidence="1">The sequence shown here is derived from an EMBL/GenBank/DDBJ whole genome shotgun (WGS) entry which is preliminary data.</text>
</comment>
<organism evidence="1">
    <name type="scientific">mine drainage metagenome</name>
    <dbReference type="NCBI Taxonomy" id="410659"/>
    <lineage>
        <taxon>unclassified sequences</taxon>
        <taxon>metagenomes</taxon>
        <taxon>ecological metagenomes</taxon>
    </lineage>
</organism>
<proteinExistence type="predicted"/>